<protein>
    <recommendedName>
        <fullName evidence="1">DUF6879 domain-containing protein</fullName>
    </recommendedName>
</protein>
<feature type="domain" description="DUF6879" evidence="1">
    <location>
        <begin position="7"/>
        <end position="171"/>
    </location>
</feature>
<evidence type="ECO:0000313" key="3">
    <source>
        <dbReference type="Proteomes" id="UP001320766"/>
    </source>
</evidence>
<sequence>MPLLSGEDFEQLFTSFETSAFRLETRERYHLAKNEAEPLRRFLEGRPVDMRWLGSWLDLVQEHTRQGRSMSRVRVVSRPFSDYTRFGLMVSEHNINAGDHIRYLERSEAGRLGLPHSDWWLFDDERVALLHFTSDDILLGAEIVTDPTAVEQYRRWRDIAWNSSAGREEFVKSGA</sequence>
<comment type="caution">
    <text evidence="2">The sequence shown here is derived from an EMBL/GenBank/DDBJ whole genome shotgun (WGS) entry which is preliminary data.</text>
</comment>
<dbReference type="Proteomes" id="UP001320766">
    <property type="component" value="Unassembled WGS sequence"/>
</dbReference>
<proteinExistence type="predicted"/>
<dbReference type="InterPro" id="IPR049244">
    <property type="entry name" value="DUF6879"/>
</dbReference>
<keyword evidence="3" id="KW-1185">Reference proteome</keyword>
<dbReference type="RefSeq" id="WP_253772152.1">
    <property type="nucleotide sequence ID" value="NZ_BAAAVE010000006.1"/>
</dbReference>
<reference evidence="2 3" key="1">
    <citation type="submission" date="2022-06" db="EMBL/GenBank/DDBJ databases">
        <title>Sequencing the genomes of 1000 actinobacteria strains.</title>
        <authorList>
            <person name="Klenk H.-P."/>
        </authorList>
    </citation>
    <scope>NUCLEOTIDE SEQUENCE [LARGE SCALE GENOMIC DNA]</scope>
    <source>
        <strain evidence="2 3">DSM 44170</strain>
    </source>
</reference>
<gene>
    <name evidence="2" type="ORF">HD595_004548</name>
</gene>
<accession>A0ABT1K4R6</accession>
<dbReference type="EMBL" id="JAMZEC010000001">
    <property type="protein sequence ID" value="MCP2348426.1"/>
    <property type="molecule type" value="Genomic_DNA"/>
</dbReference>
<dbReference type="Pfam" id="PF21806">
    <property type="entry name" value="DUF6879"/>
    <property type="match status" value="1"/>
</dbReference>
<evidence type="ECO:0000313" key="2">
    <source>
        <dbReference type="EMBL" id="MCP2348426.1"/>
    </source>
</evidence>
<organism evidence="2 3">
    <name type="scientific">Nonomuraea roseoviolacea subsp. carminata</name>
    <dbReference type="NCBI Taxonomy" id="160689"/>
    <lineage>
        <taxon>Bacteria</taxon>
        <taxon>Bacillati</taxon>
        <taxon>Actinomycetota</taxon>
        <taxon>Actinomycetes</taxon>
        <taxon>Streptosporangiales</taxon>
        <taxon>Streptosporangiaceae</taxon>
        <taxon>Nonomuraea</taxon>
    </lineage>
</organism>
<name>A0ABT1K4R6_9ACTN</name>
<evidence type="ECO:0000259" key="1">
    <source>
        <dbReference type="Pfam" id="PF21806"/>
    </source>
</evidence>